<dbReference type="InterPro" id="IPR032466">
    <property type="entry name" value="Metal_Hydrolase"/>
</dbReference>
<name>A0AAV3UR48_9EURY</name>
<evidence type="ECO:0000256" key="3">
    <source>
        <dbReference type="ARBA" id="ARBA00022801"/>
    </source>
</evidence>
<dbReference type="GO" id="GO:0005829">
    <property type="term" value="C:cytosol"/>
    <property type="evidence" value="ECO:0007669"/>
    <property type="project" value="TreeGrafter"/>
</dbReference>
<evidence type="ECO:0000256" key="1">
    <source>
        <dbReference type="ARBA" id="ARBA00001947"/>
    </source>
</evidence>
<gene>
    <name evidence="6" type="primary">hydA</name>
    <name evidence="6" type="ORF">GCM10025751_54840</name>
</gene>
<dbReference type="Pfam" id="PF01979">
    <property type="entry name" value="Amidohydro_1"/>
    <property type="match status" value="1"/>
</dbReference>
<dbReference type="InterPro" id="IPR011059">
    <property type="entry name" value="Metal-dep_hydrolase_composite"/>
</dbReference>
<reference evidence="6 7" key="1">
    <citation type="journal article" date="2019" name="Int. J. Syst. Evol. Microbiol.">
        <title>The Global Catalogue of Microorganisms (GCM) 10K type strain sequencing project: providing services to taxonomists for standard genome sequencing and annotation.</title>
        <authorList>
            <consortium name="The Broad Institute Genomics Platform"/>
            <consortium name="The Broad Institute Genome Sequencing Center for Infectious Disease"/>
            <person name="Wu L."/>
            <person name="Ma J."/>
        </authorList>
    </citation>
    <scope>NUCLEOTIDE SEQUENCE [LARGE SCALE GENOMIC DNA]</scope>
    <source>
        <strain evidence="6 7">JCM 17504</strain>
    </source>
</reference>
<feature type="domain" description="Amidohydrolase-related" evidence="5">
    <location>
        <begin position="52"/>
        <end position="434"/>
    </location>
</feature>
<dbReference type="Gene3D" id="2.30.40.10">
    <property type="entry name" value="Urease, subunit C, domain 1"/>
    <property type="match status" value="1"/>
</dbReference>
<sequence length="460" mass="50420">MVVETIISGGTVVTATGETDASIAINDGKIVGIGTDETLPDATETIDASGLLVMPGAIDPHVHIDDMFSIDSYESATGAAAVGGTTSYIDFAWQAWDGEMGIWDEDGTLLEGVRRKQEKGENALVDYSLHGAIAREDPDVFDEIPDVINAGVTSFKMFTAYEFGLSNGFMNRAIQRIAEEDAVGVFHTEDPSICDSLTEQFKEEGKGDPEWYPKSRPDYAEAMAAEDAARMALEAGMKYYGIHTTCRKAADILEYFQDDGSMIRAETCTHYCTLDDSIFEEMGNLPMIAPPIRKPDDVEAMFEHLHNGCLSVVSTDHCAYRLDQKQVENWWDSAFGANALQVSLPVFYDEAVNRRGYTPSFVVQVMSTNPADTFGLSQKGTLETGTDADIVLMDPDETYVITADDNVSKAEFSIYEGRTVTGRVKKTLVRGEVVAEDGEVVGKPGYGKFIEREIPDWNTH</sequence>
<dbReference type="AlphaFoldDB" id="A0AAV3UR48"/>
<evidence type="ECO:0000256" key="2">
    <source>
        <dbReference type="ARBA" id="ARBA00008829"/>
    </source>
</evidence>
<dbReference type="FunFam" id="3.20.20.140:FF:000174">
    <property type="entry name" value="Dihydropyrimidinase-related protein 2"/>
    <property type="match status" value="1"/>
</dbReference>
<accession>A0AAV3UR48</accession>
<keyword evidence="4" id="KW-0665">Pyrimidine biosynthesis</keyword>
<dbReference type="SUPFAM" id="SSF51556">
    <property type="entry name" value="Metallo-dependent hydrolases"/>
    <property type="match status" value="1"/>
</dbReference>
<dbReference type="PANTHER" id="PTHR11647:SF1">
    <property type="entry name" value="COLLAPSIN RESPONSE MEDIATOR PROTEIN"/>
    <property type="match status" value="1"/>
</dbReference>
<evidence type="ECO:0000313" key="7">
    <source>
        <dbReference type="Proteomes" id="UP001501729"/>
    </source>
</evidence>
<dbReference type="PANTHER" id="PTHR11647">
    <property type="entry name" value="HYDRANTOINASE/DIHYDROPYRIMIDINASE FAMILY MEMBER"/>
    <property type="match status" value="1"/>
</dbReference>
<protein>
    <submittedName>
        <fullName evidence="6">Dihydropyrimidinase</fullName>
    </submittedName>
</protein>
<comment type="similarity">
    <text evidence="2">Belongs to the metallo-dependent hydrolases superfamily. Hydantoinase/dihydropyrimidinase family.</text>
</comment>
<dbReference type="Gene3D" id="3.20.20.140">
    <property type="entry name" value="Metal-dependent hydrolases"/>
    <property type="match status" value="1"/>
</dbReference>
<keyword evidence="3" id="KW-0378">Hydrolase</keyword>
<dbReference type="RefSeq" id="WP_227778974.1">
    <property type="nucleotide sequence ID" value="NZ_BAABKX010000030.1"/>
</dbReference>
<proteinExistence type="inferred from homology"/>
<dbReference type="GO" id="GO:0006221">
    <property type="term" value="P:pyrimidine nucleotide biosynthetic process"/>
    <property type="evidence" value="ECO:0007669"/>
    <property type="project" value="UniProtKB-KW"/>
</dbReference>
<dbReference type="SUPFAM" id="SSF51338">
    <property type="entry name" value="Composite domain of metallo-dependent hydrolases"/>
    <property type="match status" value="1"/>
</dbReference>
<evidence type="ECO:0000259" key="5">
    <source>
        <dbReference type="Pfam" id="PF01979"/>
    </source>
</evidence>
<dbReference type="GO" id="GO:0016812">
    <property type="term" value="F:hydrolase activity, acting on carbon-nitrogen (but not peptide) bonds, in cyclic amides"/>
    <property type="evidence" value="ECO:0007669"/>
    <property type="project" value="TreeGrafter"/>
</dbReference>
<organism evidence="6 7">
    <name type="scientific">Haladaptatus pallidirubidus</name>
    <dbReference type="NCBI Taxonomy" id="1008152"/>
    <lineage>
        <taxon>Archaea</taxon>
        <taxon>Methanobacteriati</taxon>
        <taxon>Methanobacteriota</taxon>
        <taxon>Stenosarchaea group</taxon>
        <taxon>Halobacteria</taxon>
        <taxon>Halobacteriales</taxon>
        <taxon>Haladaptataceae</taxon>
        <taxon>Haladaptatus</taxon>
    </lineage>
</organism>
<evidence type="ECO:0000313" key="6">
    <source>
        <dbReference type="EMBL" id="GAA5064768.1"/>
    </source>
</evidence>
<dbReference type="GeneID" id="68617682"/>
<keyword evidence="7" id="KW-1185">Reference proteome</keyword>
<dbReference type="InterPro" id="IPR050378">
    <property type="entry name" value="Metallo-dep_Hydrolases_sf"/>
</dbReference>
<evidence type="ECO:0000256" key="4">
    <source>
        <dbReference type="ARBA" id="ARBA00022975"/>
    </source>
</evidence>
<comment type="cofactor">
    <cofactor evidence="1">
        <name>Zn(2+)</name>
        <dbReference type="ChEBI" id="CHEBI:29105"/>
    </cofactor>
</comment>
<comment type="caution">
    <text evidence="6">The sequence shown here is derived from an EMBL/GenBank/DDBJ whole genome shotgun (WGS) entry which is preliminary data.</text>
</comment>
<dbReference type="Proteomes" id="UP001501729">
    <property type="component" value="Unassembled WGS sequence"/>
</dbReference>
<dbReference type="EMBL" id="BAABKX010000030">
    <property type="protein sequence ID" value="GAA5064768.1"/>
    <property type="molecule type" value="Genomic_DNA"/>
</dbReference>
<dbReference type="InterPro" id="IPR006680">
    <property type="entry name" value="Amidohydro-rel"/>
</dbReference>